<keyword evidence="3" id="KW-1185">Reference proteome</keyword>
<accession>A0ABM6WNZ6</accession>
<evidence type="ECO:0000256" key="1">
    <source>
        <dbReference type="SAM" id="MobiDB-lite"/>
    </source>
</evidence>
<feature type="region of interest" description="Disordered" evidence="1">
    <location>
        <begin position="1"/>
        <end position="20"/>
    </location>
</feature>
<dbReference type="RefSeq" id="WP_112887275.1">
    <property type="nucleotide sequence ID" value="NZ_CP030239.1"/>
</dbReference>
<gene>
    <name evidence="2" type="ORF">DPM13_00990</name>
</gene>
<sequence>MTLAQVSEPRHPRCHRSPSGGFEARLEAFENRPVTFAPEDIARAGVFVSIGREGEASAWPPINSVLAGPPPL</sequence>
<protein>
    <submittedName>
        <fullName evidence="2">Uncharacterized protein</fullName>
    </submittedName>
</protein>
<dbReference type="Proteomes" id="UP000249922">
    <property type="component" value="Chromosome"/>
</dbReference>
<name>A0ABM6WNZ6_9RHOB</name>
<organism evidence="2 3">
    <name type="scientific">Paracoccus mutanolyticus</name>
    <dbReference type="NCBI Taxonomy" id="1499308"/>
    <lineage>
        <taxon>Bacteria</taxon>
        <taxon>Pseudomonadati</taxon>
        <taxon>Pseudomonadota</taxon>
        <taxon>Alphaproteobacteria</taxon>
        <taxon>Rhodobacterales</taxon>
        <taxon>Paracoccaceae</taxon>
        <taxon>Paracoccus</taxon>
    </lineage>
</organism>
<evidence type="ECO:0000313" key="2">
    <source>
        <dbReference type="EMBL" id="AWX92329.1"/>
    </source>
</evidence>
<proteinExistence type="predicted"/>
<dbReference type="EMBL" id="CP030239">
    <property type="protein sequence ID" value="AWX92329.1"/>
    <property type="molecule type" value="Genomic_DNA"/>
</dbReference>
<evidence type="ECO:0000313" key="3">
    <source>
        <dbReference type="Proteomes" id="UP000249922"/>
    </source>
</evidence>
<reference evidence="2 3" key="1">
    <citation type="submission" date="2018-06" db="EMBL/GenBank/DDBJ databases">
        <title>Complete genome sequence of Paracoccus mutanolyticus strain RSP-02 isolated from cellulosic waste.</title>
        <authorList>
            <person name="Amrutha R.N."/>
            <person name="Shrivastav A."/>
            <person name="Buddana S.K."/>
            <person name="Deshpande U."/>
            <person name="Prakasham R.S."/>
        </authorList>
    </citation>
    <scope>NUCLEOTIDE SEQUENCE [LARGE SCALE GENOMIC DNA]</scope>
    <source>
        <strain evidence="2 3">RSP-02</strain>
    </source>
</reference>